<dbReference type="Pfam" id="PF02915">
    <property type="entry name" value="Rubrerythrin"/>
    <property type="match status" value="1"/>
</dbReference>
<feature type="domain" description="Rubrerythrin diiron-binding" evidence="1">
    <location>
        <begin position="134"/>
        <end position="185"/>
    </location>
</feature>
<dbReference type="CDD" id="cd00657">
    <property type="entry name" value="Ferritin_like"/>
    <property type="match status" value="1"/>
</dbReference>
<evidence type="ECO:0000259" key="1">
    <source>
        <dbReference type="Pfam" id="PF02915"/>
    </source>
</evidence>
<protein>
    <submittedName>
        <fullName evidence="2">Ferritin-like domain containing protein</fullName>
    </submittedName>
</protein>
<dbReference type="GO" id="GO:0046872">
    <property type="term" value="F:metal ion binding"/>
    <property type="evidence" value="ECO:0007669"/>
    <property type="project" value="InterPro"/>
</dbReference>
<sequence>MALFRAYKKSPKNKVLAETTTAETADTCPCHPDLLLLRDAAADERNAIAFYLEAARGSCLCQLFLDIAADEMQHFAELMQMVSCLDPVQAEIFSDIGLDALVAERPLFRPKNKNKKVDDPQGILPDRKDMVTVNFLTRAVVDELQAINKYQRYMQAAEKPSVARLFCHIMNEEKEHLAQFTAELFKLTNEPLPSEHV</sequence>
<dbReference type="GO" id="GO:0016491">
    <property type="term" value="F:oxidoreductase activity"/>
    <property type="evidence" value="ECO:0007669"/>
    <property type="project" value="InterPro"/>
</dbReference>
<organism evidence="2">
    <name type="scientific">uncultured Sporomusa sp</name>
    <dbReference type="NCBI Taxonomy" id="307249"/>
    <lineage>
        <taxon>Bacteria</taxon>
        <taxon>Bacillati</taxon>
        <taxon>Bacillota</taxon>
        <taxon>Negativicutes</taxon>
        <taxon>Selenomonadales</taxon>
        <taxon>Sporomusaceae</taxon>
        <taxon>Sporomusa</taxon>
        <taxon>environmental samples</taxon>
    </lineage>
</organism>
<dbReference type="InterPro" id="IPR012347">
    <property type="entry name" value="Ferritin-like"/>
</dbReference>
<dbReference type="SUPFAM" id="SSF47240">
    <property type="entry name" value="Ferritin-like"/>
    <property type="match status" value="2"/>
</dbReference>
<dbReference type="RefSeq" id="WP_075752390.1">
    <property type="nucleotide sequence ID" value="NZ_LT608335.1"/>
</dbReference>
<dbReference type="Gene3D" id="1.20.1260.10">
    <property type="match status" value="1"/>
</dbReference>
<proteinExistence type="predicted"/>
<evidence type="ECO:0000313" key="2">
    <source>
        <dbReference type="EMBL" id="SCM82044.1"/>
    </source>
</evidence>
<dbReference type="EMBL" id="FMJE01000004">
    <property type="protein sequence ID" value="SCM82044.1"/>
    <property type="molecule type" value="Genomic_DNA"/>
</dbReference>
<dbReference type="InterPro" id="IPR009078">
    <property type="entry name" value="Ferritin-like_SF"/>
</dbReference>
<accession>A0A212LWQ2</accession>
<dbReference type="AlphaFoldDB" id="A0A212LWQ2"/>
<dbReference type="InterPro" id="IPR003251">
    <property type="entry name" value="Rr_diiron-bd_dom"/>
</dbReference>
<name>A0A212LWQ2_9FIRM</name>
<gene>
    <name evidence="2" type="ORF">KL86SPO_40529</name>
</gene>
<reference evidence="2" key="1">
    <citation type="submission" date="2016-08" db="EMBL/GenBank/DDBJ databases">
        <authorList>
            <person name="Seilhamer J.J."/>
        </authorList>
    </citation>
    <scope>NUCLEOTIDE SEQUENCE</scope>
    <source>
        <strain evidence="2">86</strain>
    </source>
</reference>